<evidence type="ECO:0000313" key="2">
    <source>
        <dbReference type="Proteomes" id="UP000621266"/>
    </source>
</evidence>
<reference evidence="1 2" key="1">
    <citation type="submission" date="2019-10" db="EMBL/GenBank/DDBJ databases">
        <title>Streptomyces tenebrisbrunneis sp.nov., an endogenous actinomycete isolated from of Lycium ruthenicum.</title>
        <authorList>
            <person name="Ma L."/>
        </authorList>
    </citation>
    <scope>NUCLEOTIDE SEQUENCE [LARGE SCALE GENOMIC DNA]</scope>
    <source>
        <strain evidence="1 2">TRM 66187</strain>
    </source>
</reference>
<dbReference type="Gene3D" id="3.40.50.300">
    <property type="entry name" value="P-loop containing nucleotide triphosphate hydrolases"/>
    <property type="match status" value="1"/>
</dbReference>
<gene>
    <name evidence="1" type="ORF">GCU69_13275</name>
</gene>
<organism evidence="1 2">
    <name type="scientific">Streptomyces lycii</name>
    <dbReference type="NCBI Taxonomy" id="2654337"/>
    <lineage>
        <taxon>Bacteria</taxon>
        <taxon>Bacillati</taxon>
        <taxon>Actinomycetota</taxon>
        <taxon>Actinomycetes</taxon>
        <taxon>Kitasatosporales</taxon>
        <taxon>Streptomycetaceae</taxon>
        <taxon>Streptomyces</taxon>
    </lineage>
</organism>
<sequence>MPNGAQRPRIFTAPEYASTTGQEAIELAAEAGLILDPWQQLVLTQGLGERADGKWSAFEVCVNVPRQNGKGAIIEARQLAGLFLLNEQLILHSAHEFKTSIEAFRRVESLISNCDMLRKRVHRVRRTTGEEAIELLTGQRLRFLARSGGSGRGFTGDCNILDEAMILGDDAMGALMPTMSARPNPQLWYLGSAGIGAPSKQLGRLRARALAGGDAALAYMEWSADTCRDECPPDCAEHDSPDDEASWAKANPSLGIRISAEHIGRERLSMSDEIFATERLGVGNYPSDAAAAWPVISEAAWNAITDDTAAPAAPLTFAIEVTPERTHAAIGVAGPFGDRRAVEVIDHRTGTSWVLKRALELQERWKPIGFVIDAGSPAGSLVPEFEKAGLNVITPRVRDIAQACGMFFDAVADQSIAHRNQAPLRTALAAADRRPLGDAWAWARRGTGTDISPLVAVTLALWGSQTYVETEEPEPWIVFR</sequence>
<comment type="caution">
    <text evidence="1">The sequence shown here is derived from an EMBL/GenBank/DDBJ whole genome shotgun (WGS) entry which is preliminary data.</text>
</comment>
<proteinExistence type="predicted"/>
<keyword evidence="2" id="KW-1185">Reference proteome</keyword>
<name>A0ABQ7FJ78_9ACTN</name>
<evidence type="ECO:0000313" key="1">
    <source>
        <dbReference type="EMBL" id="KAF4408692.1"/>
    </source>
</evidence>
<dbReference type="EMBL" id="WHPN01000268">
    <property type="protein sequence ID" value="KAF4408692.1"/>
    <property type="molecule type" value="Genomic_DNA"/>
</dbReference>
<dbReference type="InterPro" id="IPR027417">
    <property type="entry name" value="P-loop_NTPase"/>
</dbReference>
<dbReference type="Proteomes" id="UP000621266">
    <property type="component" value="Unassembled WGS sequence"/>
</dbReference>
<accession>A0ABQ7FJ78</accession>
<protein>
    <submittedName>
        <fullName evidence="1">Terminase</fullName>
    </submittedName>
</protein>